<dbReference type="PANTHER" id="PTHR19376">
    <property type="entry name" value="DNA-DIRECTED RNA POLYMERASE"/>
    <property type="match status" value="1"/>
</dbReference>
<dbReference type="InterPro" id="IPR042102">
    <property type="entry name" value="RNA_pol_Rpb1_3_sf"/>
</dbReference>
<comment type="caution">
    <text evidence="8">The sequence shown here is derived from an EMBL/GenBank/DDBJ whole genome shotgun (WGS) entry which is preliminary data.</text>
</comment>
<evidence type="ECO:0000256" key="1">
    <source>
        <dbReference type="ARBA" id="ARBA00012418"/>
    </source>
</evidence>
<evidence type="ECO:0000256" key="5">
    <source>
        <dbReference type="ARBA" id="ARBA00023163"/>
    </source>
</evidence>
<dbReference type="GO" id="GO:0003899">
    <property type="term" value="F:DNA-directed RNA polymerase activity"/>
    <property type="evidence" value="ECO:0007669"/>
    <property type="project" value="UniProtKB-EC"/>
</dbReference>
<evidence type="ECO:0000256" key="4">
    <source>
        <dbReference type="ARBA" id="ARBA00022695"/>
    </source>
</evidence>
<feature type="domain" description="RNA polymerase N-terminal" evidence="7">
    <location>
        <begin position="1"/>
        <end position="85"/>
    </location>
</feature>
<dbReference type="EMBL" id="LCJZ01000010">
    <property type="protein sequence ID" value="KKT86948.1"/>
    <property type="molecule type" value="Genomic_DNA"/>
</dbReference>
<dbReference type="PATRIC" id="fig|1620411.3.peg.113"/>
<organism evidence="8 9">
    <name type="scientific">candidate division Kazan bacterium GW2011_GWB1_45_10</name>
    <dbReference type="NCBI Taxonomy" id="1620411"/>
    <lineage>
        <taxon>Bacteria</taxon>
        <taxon>Bacteria division Kazan-3B-28</taxon>
    </lineage>
</organism>
<reference evidence="8 9" key="1">
    <citation type="journal article" date="2015" name="Nature">
        <title>rRNA introns, odd ribosomes, and small enigmatic genomes across a large radiation of phyla.</title>
        <authorList>
            <person name="Brown C.T."/>
            <person name="Hug L.A."/>
            <person name="Thomas B.C."/>
            <person name="Sharon I."/>
            <person name="Castelle C.J."/>
            <person name="Singh A."/>
            <person name="Wilkins M.J."/>
            <person name="Williams K.H."/>
            <person name="Banfield J.F."/>
        </authorList>
    </citation>
    <scope>NUCLEOTIDE SEQUENCE [LARGE SCALE GENOMIC DNA]</scope>
</reference>
<accession>A0A0G1KTM4</accession>
<dbReference type="Gene3D" id="2.40.40.20">
    <property type="match status" value="1"/>
</dbReference>
<name>A0A0G1KTM4_UNCK3</name>
<evidence type="ECO:0000256" key="3">
    <source>
        <dbReference type="ARBA" id="ARBA00022679"/>
    </source>
</evidence>
<gene>
    <name evidence="8" type="ORF">VE97_C0010G0001</name>
</gene>
<evidence type="ECO:0000256" key="6">
    <source>
        <dbReference type="ARBA" id="ARBA00048552"/>
    </source>
</evidence>
<dbReference type="SUPFAM" id="SSF64484">
    <property type="entry name" value="beta and beta-prime subunits of DNA dependent RNA-polymerase"/>
    <property type="match status" value="1"/>
</dbReference>
<dbReference type="PANTHER" id="PTHR19376:SF54">
    <property type="entry name" value="DNA-DIRECTED RNA POLYMERASE SUBUNIT BETA"/>
    <property type="match status" value="1"/>
</dbReference>
<comment type="catalytic activity">
    <reaction evidence="6">
        <text>RNA(n) + a ribonucleoside 5'-triphosphate = RNA(n+1) + diphosphate</text>
        <dbReference type="Rhea" id="RHEA:21248"/>
        <dbReference type="Rhea" id="RHEA-COMP:14527"/>
        <dbReference type="Rhea" id="RHEA-COMP:17342"/>
        <dbReference type="ChEBI" id="CHEBI:33019"/>
        <dbReference type="ChEBI" id="CHEBI:61557"/>
        <dbReference type="ChEBI" id="CHEBI:140395"/>
        <dbReference type="EC" id="2.7.7.6"/>
    </reaction>
</comment>
<dbReference type="Gene3D" id="1.10.274.100">
    <property type="entry name" value="RNA polymerase Rpb1, domain 3"/>
    <property type="match status" value="1"/>
</dbReference>
<dbReference type="SMART" id="SM00663">
    <property type="entry name" value="RPOLA_N"/>
    <property type="match status" value="1"/>
</dbReference>
<dbReference type="GO" id="GO:0000428">
    <property type="term" value="C:DNA-directed RNA polymerase complex"/>
    <property type="evidence" value="ECO:0007669"/>
    <property type="project" value="UniProtKB-KW"/>
</dbReference>
<dbReference type="AlphaFoldDB" id="A0A0G1KTM4"/>
<feature type="non-terminal residue" evidence="8">
    <location>
        <position position="1"/>
    </location>
</feature>
<evidence type="ECO:0000256" key="2">
    <source>
        <dbReference type="ARBA" id="ARBA00022478"/>
    </source>
</evidence>
<keyword evidence="5" id="KW-0804">Transcription</keyword>
<keyword evidence="2 8" id="KW-0240">DNA-directed RNA polymerase</keyword>
<keyword evidence="3" id="KW-0808">Transferase</keyword>
<keyword evidence="4" id="KW-0548">Nucleotidyltransferase</keyword>
<dbReference type="InterPro" id="IPR007066">
    <property type="entry name" value="RNA_pol_Rpb1_3"/>
</dbReference>
<dbReference type="Proteomes" id="UP000033958">
    <property type="component" value="Unassembled WGS sequence"/>
</dbReference>
<dbReference type="InterPro" id="IPR000722">
    <property type="entry name" value="RNA_pol_asu"/>
</dbReference>
<dbReference type="EC" id="2.7.7.6" evidence="1"/>
<evidence type="ECO:0000313" key="9">
    <source>
        <dbReference type="Proteomes" id="UP000033958"/>
    </source>
</evidence>
<protein>
    <recommendedName>
        <fullName evidence="1">DNA-directed RNA polymerase</fullName>
        <ecNumber evidence="1">2.7.7.6</ecNumber>
    </recommendedName>
</protein>
<proteinExistence type="predicted"/>
<dbReference type="InterPro" id="IPR045867">
    <property type="entry name" value="DNA-dir_RpoC_beta_prime"/>
</dbReference>
<evidence type="ECO:0000259" key="7">
    <source>
        <dbReference type="SMART" id="SM00663"/>
    </source>
</evidence>
<evidence type="ECO:0000313" key="8">
    <source>
        <dbReference type="EMBL" id="KKT86948.1"/>
    </source>
</evidence>
<dbReference type="GO" id="GO:0003677">
    <property type="term" value="F:DNA binding"/>
    <property type="evidence" value="ECO:0007669"/>
    <property type="project" value="InterPro"/>
</dbReference>
<dbReference type="GO" id="GO:0006351">
    <property type="term" value="P:DNA-templated transcription"/>
    <property type="evidence" value="ECO:0007669"/>
    <property type="project" value="InterPro"/>
</dbReference>
<sequence>HRLGIQAFKPILVEGNAIQLHPLTCSAFNADFDGDQMAVHLPLSKAAQTEAREIMLSSHNLLKPATGDPIIVPKQDVVLGCYYATLAKPLAAGETIKAFNDIDELVLANANGLIGYHHLIKIKLTPDGDWLETTLGRV</sequence>
<dbReference type="Pfam" id="PF04983">
    <property type="entry name" value="RNA_pol_Rpb1_3"/>
    <property type="match status" value="1"/>
</dbReference>
<dbReference type="InterPro" id="IPR006592">
    <property type="entry name" value="RNA_pol_N"/>
</dbReference>
<dbReference type="Pfam" id="PF00623">
    <property type="entry name" value="RNA_pol_Rpb1_2"/>
    <property type="match status" value="1"/>
</dbReference>